<comment type="function">
    <text evidence="4">Involved in the assembly of lipopolysaccharide (LPS). Required for the translocation of LPS from the inner membrane to the outer membrane. May form a bridge between the inner membrane and the outer membrane, via interactions with LptC and LptD, thereby facilitating LPS transfer across the periplasm.</text>
</comment>
<dbReference type="GO" id="GO:0030288">
    <property type="term" value="C:outer membrane-bounded periplasmic space"/>
    <property type="evidence" value="ECO:0007669"/>
    <property type="project" value="TreeGrafter"/>
</dbReference>
<evidence type="ECO:0000256" key="5">
    <source>
        <dbReference type="SAM" id="MobiDB-lite"/>
    </source>
</evidence>
<dbReference type="InterPro" id="IPR005653">
    <property type="entry name" value="OstA-like_N"/>
</dbReference>
<reference evidence="7 8" key="1">
    <citation type="journal article" date="2013" name="Genome Announc.">
        <title>Draft Genome Sequence of Methylophaga lonarensis MPLT, a Haloalkaliphilic (Non-Methane-Utilizing) Methylotroph.</title>
        <authorList>
            <person name="Shetty S.A."/>
            <person name="Marathe N.P."/>
            <person name="Munot H."/>
            <person name="Antony C.P."/>
            <person name="Dhotre D.P."/>
            <person name="Murrell J.C."/>
            <person name="Shouche Y.S."/>
        </authorList>
    </citation>
    <scope>NUCLEOTIDE SEQUENCE [LARGE SCALE GENOMIC DNA]</scope>
    <source>
        <strain evidence="7 8">MPL</strain>
    </source>
</reference>
<proteinExistence type="inferred from homology"/>
<dbReference type="GO" id="GO:0015920">
    <property type="term" value="P:lipopolysaccharide transport"/>
    <property type="evidence" value="ECO:0007669"/>
    <property type="project" value="UniProtKB-UniRule"/>
</dbReference>
<comment type="caution">
    <text evidence="7">The sequence shown here is derived from an EMBL/GenBank/DDBJ whole genome shotgun (WGS) entry which is preliminary data.</text>
</comment>
<name>M7NY31_9GAMM</name>
<dbReference type="eggNOG" id="COG4991">
    <property type="taxonomic scope" value="Bacteria"/>
</dbReference>
<keyword evidence="8" id="KW-1185">Reference proteome</keyword>
<feature type="region of interest" description="Disordered" evidence="5">
    <location>
        <begin position="157"/>
        <end position="218"/>
    </location>
</feature>
<accession>M7NY31</accession>
<dbReference type="SMART" id="SM00287">
    <property type="entry name" value="SH3b"/>
    <property type="match status" value="1"/>
</dbReference>
<protein>
    <recommendedName>
        <fullName evidence="4">Lipopolysaccharide export system protein LptA</fullName>
    </recommendedName>
</protein>
<evidence type="ECO:0000256" key="4">
    <source>
        <dbReference type="HAMAP-Rule" id="MF_01914"/>
    </source>
</evidence>
<feature type="chain" id="PRO_5009017552" description="Lipopolysaccharide export system protein LptA" evidence="4">
    <location>
        <begin position="23"/>
        <end position="270"/>
    </location>
</feature>
<sequence length="270" mass="29954" precursor="true">MRHLKTKLAISLMLLMPAMSWALPSDREQPINIEADHAQMDDQRGVTQYKGRAILTQGTLRIEGDVITFFYDAERNLEKAIAEGDLAYYEQVHKEGETPVKAKALQMEYHAGKQMIYLIGKGHVWQNNDEFTGNYIEYDIERDLVIANARPVVIGDTEQPSTGRVHITIQPPGRKPSTTAPTTAPTTPAPAPLVPAPEQSGEQSYPTGTTNTTLNVRTGPGTQYNRIAAFAPNTQVVIITRQGDWLQVRGIANEQVVIGWVSSRYIDAQN</sequence>
<dbReference type="InterPro" id="IPR003646">
    <property type="entry name" value="SH3-like_bac-type"/>
</dbReference>
<evidence type="ECO:0000313" key="7">
    <source>
        <dbReference type="EMBL" id="EMR13713.1"/>
    </source>
</evidence>
<dbReference type="GO" id="GO:0001530">
    <property type="term" value="F:lipopolysaccharide binding"/>
    <property type="evidence" value="ECO:0007669"/>
    <property type="project" value="InterPro"/>
</dbReference>
<keyword evidence="1 4" id="KW-0813">Transport</keyword>
<dbReference type="InterPro" id="IPR014340">
    <property type="entry name" value="LptA"/>
</dbReference>
<dbReference type="OrthoDB" id="9795964at2"/>
<dbReference type="PANTHER" id="PTHR36504">
    <property type="entry name" value="LIPOPOLYSACCHARIDE EXPORT SYSTEM PROTEIN LPTA"/>
    <property type="match status" value="1"/>
</dbReference>
<dbReference type="HAMAP" id="MF_01914">
    <property type="entry name" value="LPS_assembly_LptA"/>
    <property type="match status" value="1"/>
</dbReference>
<dbReference type="eggNOG" id="COG1934">
    <property type="taxonomic scope" value="Bacteria"/>
</dbReference>
<dbReference type="GO" id="GO:0043165">
    <property type="term" value="P:Gram-negative-bacterium-type cell outer membrane assembly"/>
    <property type="evidence" value="ECO:0007669"/>
    <property type="project" value="UniProtKB-UniRule"/>
</dbReference>
<evidence type="ECO:0000256" key="1">
    <source>
        <dbReference type="ARBA" id="ARBA00022448"/>
    </source>
</evidence>
<dbReference type="Gene3D" id="2.60.450.10">
    <property type="entry name" value="Lipopolysaccharide (LPS) transport protein A like domain"/>
    <property type="match status" value="1"/>
</dbReference>
<comment type="similarity">
    <text evidence="4">Belongs to the LptA family.</text>
</comment>
<gene>
    <name evidence="4" type="primary">lptA</name>
    <name evidence="7" type="ORF">MPL1_03318</name>
</gene>
<dbReference type="PATRIC" id="fig|1286106.3.peg.662"/>
<dbReference type="NCBIfam" id="TIGR03002">
    <property type="entry name" value="outer_YhbN_LptA"/>
    <property type="match status" value="1"/>
</dbReference>
<comment type="subunit">
    <text evidence="4">Component of the lipopolysaccharide transport and assembly complex.</text>
</comment>
<dbReference type="PANTHER" id="PTHR36504:SF1">
    <property type="entry name" value="LIPOPOLYSACCHARIDE EXPORT SYSTEM PROTEIN LPTA"/>
    <property type="match status" value="1"/>
</dbReference>
<dbReference type="Pfam" id="PF03968">
    <property type="entry name" value="LptD_N"/>
    <property type="match status" value="1"/>
</dbReference>
<feature type="domain" description="SH3b" evidence="6">
    <location>
        <begin position="206"/>
        <end position="265"/>
    </location>
</feature>
<dbReference type="Gene3D" id="2.30.30.40">
    <property type="entry name" value="SH3 Domains"/>
    <property type="match status" value="1"/>
</dbReference>
<comment type="subcellular location">
    <subcellularLocation>
        <location evidence="4">Periplasm</location>
    </subcellularLocation>
</comment>
<dbReference type="EMBL" id="APHR01000015">
    <property type="protein sequence ID" value="EMR13713.1"/>
    <property type="molecule type" value="Genomic_DNA"/>
</dbReference>
<evidence type="ECO:0000259" key="6">
    <source>
        <dbReference type="SMART" id="SM00287"/>
    </source>
</evidence>
<dbReference type="RefSeq" id="WP_009725694.1">
    <property type="nucleotide sequence ID" value="NZ_APHR01000015.1"/>
</dbReference>
<organism evidence="7 8">
    <name type="scientific">Methylophaga lonarensis MPL</name>
    <dbReference type="NCBI Taxonomy" id="1286106"/>
    <lineage>
        <taxon>Bacteria</taxon>
        <taxon>Pseudomonadati</taxon>
        <taxon>Pseudomonadota</taxon>
        <taxon>Gammaproteobacteria</taxon>
        <taxon>Thiotrichales</taxon>
        <taxon>Piscirickettsiaceae</taxon>
        <taxon>Methylophaga</taxon>
    </lineage>
</organism>
<feature type="compositionally biased region" description="Low complexity" evidence="5">
    <location>
        <begin position="207"/>
        <end position="218"/>
    </location>
</feature>
<dbReference type="InterPro" id="IPR052037">
    <property type="entry name" value="LPS_export_LptA"/>
</dbReference>
<evidence type="ECO:0000256" key="2">
    <source>
        <dbReference type="ARBA" id="ARBA00022729"/>
    </source>
</evidence>
<keyword evidence="3 4" id="KW-0574">Periplasm</keyword>
<evidence type="ECO:0000313" key="8">
    <source>
        <dbReference type="Proteomes" id="UP000012019"/>
    </source>
</evidence>
<feature type="signal peptide" evidence="4">
    <location>
        <begin position="1"/>
        <end position="22"/>
    </location>
</feature>
<keyword evidence="2 4" id="KW-0732">Signal</keyword>
<dbReference type="GO" id="GO:0017089">
    <property type="term" value="F:glycolipid transfer activity"/>
    <property type="evidence" value="ECO:0007669"/>
    <property type="project" value="TreeGrafter"/>
</dbReference>
<dbReference type="AlphaFoldDB" id="M7NY31"/>
<dbReference type="Proteomes" id="UP000012019">
    <property type="component" value="Unassembled WGS sequence"/>
</dbReference>
<evidence type="ECO:0000256" key="3">
    <source>
        <dbReference type="ARBA" id="ARBA00022764"/>
    </source>
</evidence>
<dbReference type="STRING" id="1286106.MPL1_03318"/>
<dbReference type="GO" id="GO:0009279">
    <property type="term" value="C:cell outer membrane"/>
    <property type="evidence" value="ECO:0007669"/>
    <property type="project" value="TreeGrafter"/>
</dbReference>
<dbReference type="Pfam" id="PF08239">
    <property type="entry name" value="SH3_3"/>
    <property type="match status" value="1"/>
</dbReference>
<feature type="compositionally biased region" description="Low complexity" evidence="5">
    <location>
        <begin position="176"/>
        <end position="186"/>
    </location>
</feature>